<evidence type="ECO:0000313" key="3">
    <source>
        <dbReference type="Proteomes" id="UP001432322"/>
    </source>
</evidence>
<keyword evidence="1" id="KW-1133">Transmembrane helix</keyword>
<evidence type="ECO:0000256" key="1">
    <source>
        <dbReference type="SAM" id="Phobius"/>
    </source>
</evidence>
<reference evidence="2" key="1">
    <citation type="submission" date="2023-10" db="EMBL/GenBank/DDBJ databases">
        <title>Genome assembly of Pristionchus species.</title>
        <authorList>
            <person name="Yoshida K."/>
            <person name="Sommer R.J."/>
        </authorList>
    </citation>
    <scope>NUCLEOTIDE SEQUENCE</scope>
    <source>
        <strain evidence="2">RS5133</strain>
    </source>
</reference>
<accession>A0AAV5VS30</accession>
<keyword evidence="3" id="KW-1185">Reference proteome</keyword>
<protein>
    <submittedName>
        <fullName evidence="2">Uncharacterized protein</fullName>
    </submittedName>
</protein>
<feature type="transmembrane region" description="Helical" evidence="1">
    <location>
        <begin position="9"/>
        <end position="31"/>
    </location>
</feature>
<keyword evidence="1" id="KW-0812">Transmembrane</keyword>
<proteinExistence type="predicted"/>
<dbReference type="AlphaFoldDB" id="A0AAV5VS30"/>
<sequence>MGLVRMREWIWWSAAGYIMRILILLISSSIYSKRTNRLHENTNSTTFSIISRLCRRAYIYDLHLHNFNFKTLHSPEIRSNLEKLRDVIDVKSLIVNLYSFTFDERGFFDAINIIRPSELDLTLHSSFDWNLIEKLQPFQNLTVLGRNTERLSDSTFIALVRKHRVLEISTRSVSGSQLTDSIVEARKICGKDGHKVTLGSLTFNQLKAVLRAMQVDIVGLNLVSKNADVKVAQEEDSPYIFCDIVFDGTTTSVCLLTKKVNGCSVIDETELVDIEILPYCDSFFI</sequence>
<name>A0AAV5VS30_9BILA</name>
<dbReference type="Proteomes" id="UP001432322">
    <property type="component" value="Unassembled WGS sequence"/>
</dbReference>
<comment type="caution">
    <text evidence="2">The sequence shown here is derived from an EMBL/GenBank/DDBJ whole genome shotgun (WGS) entry which is preliminary data.</text>
</comment>
<dbReference type="EMBL" id="BTSY01000003">
    <property type="protein sequence ID" value="GMT20832.1"/>
    <property type="molecule type" value="Genomic_DNA"/>
</dbReference>
<organism evidence="2 3">
    <name type="scientific">Pristionchus fissidentatus</name>
    <dbReference type="NCBI Taxonomy" id="1538716"/>
    <lineage>
        <taxon>Eukaryota</taxon>
        <taxon>Metazoa</taxon>
        <taxon>Ecdysozoa</taxon>
        <taxon>Nematoda</taxon>
        <taxon>Chromadorea</taxon>
        <taxon>Rhabditida</taxon>
        <taxon>Rhabditina</taxon>
        <taxon>Diplogasteromorpha</taxon>
        <taxon>Diplogasteroidea</taxon>
        <taxon>Neodiplogasteridae</taxon>
        <taxon>Pristionchus</taxon>
    </lineage>
</organism>
<gene>
    <name evidence="2" type="ORF">PFISCL1PPCAC_12129</name>
</gene>
<keyword evidence="1" id="KW-0472">Membrane</keyword>
<evidence type="ECO:0000313" key="2">
    <source>
        <dbReference type="EMBL" id="GMT20832.1"/>
    </source>
</evidence>